<evidence type="ECO:0000256" key="1">
    <source>
        <dbReference type="SAM" id="Phobius"/>
    </source>
</evidence>
<evidence type="ECO:0000313" key="3">
    <source>
        <dbReference type="EMBL" id="RJX44177.1"/>
    </source>
</evidence>
<feature type="transmembrane region" description="Helical" evidence="1">
    <location>
        <begin position="12"/>
        <end position="32"/>
    </location>
</feature>
<accession>A0A3A6Q4F0</accession>
<sequence length="99" mass="10589">MLMEATMLDSQWYVGVLLAGTVLHLVVLYGVYRRQQTADNAAAADTTTSVSVENGVVECPDCGTANDADYRYCGGCATHLPRAGALTQQDTRQRGSLFG</sequence>
<name>A0A3A6Q4F0_9EURY</name>
<reference evidence="3 4" key="1">
    <citation type="submission" date="2018-06" db="EMBL/GenBank/DDBJ databases">
        <title>Halonotius sp. F13-13 a new haloarchaeeon isolated from a solar saltern from Isla Cristina, Huelva, Spain.</title>
        <authorList>
            <person name="Duran-Viseras A."/>
            <person name="Sanchez-Porro C."/>
            <person name="Ventosa A."/>
        </authorList>
    </citation>
    <scope>NUCLEOTIDE SEQUENCE [LARGE SCALE GENOMIC DNA]</scope>
    <source>
        <strain evidence="3 4">F13-13</strain>
    </source>
</reference>
<protein>
    <recommendedName>
        <fullName evidence="2">DUF7577 domain-containing protein</fullName>
    </recommendedName>
</protein>
<evidence type="ECO:0000259" key="2">
    <source>
        <dbReference type="Pfam" id="PF24463"/>
    </source>
</evidence>
<dbReference type="AlphaFoldDB" id="A0A3A6Q4F0"/>
<keyword evidence="4" id="KW-1185">Reference proteome</keyword>
<dbReference type="Pfam" id="PF24463">
    <property type="entry name" value="DUF7577"/>
    <property type="match status" value="1"/>
</dbReference>
<keyword evidence="1" id="KW-0472">Membrane</keyword>
<evidence type="ECO:0000313" key="4">
    <source>
        <dbReference type="Proteomes" id="UP000276588"/>
    </source>
</evidence>
<dbReference type="InterPro" id="IPR055999">
    <property type="entry name" value="DUF7577"/>
</dbReference>
<dbReference type="EMBL" id="QKNY01000005">
    <property type="protein sequence ID" value="RJX44177.1"/>
    <property type="molecule type" value="Genomic_DNA"/>
</dbReference>
<comment type="caution">
    <text evidence="3">The sequence shown here is derived from an EMBL/GenBank/DDBJ whole genome shotgun (WGS) entry which is preliminary data.</text>
</comment>
<keyword evidence="1" id="KW-0812">Transmembrane</keyword>
<keyword evidence="1" id="KW-1133">Transmembrane helix</keyword>
<dbReference type="Proteomes" id="UP000276588">
    <property type="component" value="Unassembled WGS sequence"/>
</dbReference>
<feature type="domain" description="DUF7577" evidence="2">
    <location>
        <begin position="55"/>
        <end position="81"/>
    </location>
</feature>
<gene>
    <name evidence="3" type="ORF">DM826_03635</name>
</gene>
<proteinExistence type="predicted"/>
<organism evidence="3 4">
    <name type="scientific">Halonotius aquaticus</name>
    <dbReference type="NCBI Taxonomy" id="2216978"/>
    <lineage>
        <taxon>Archaea</taxon>
        <taxon>Methanobacteriati</taxon>
        <taxon>Methanobacteriota</taxon>
        <taxon>Stenosarchaea group</taxon>
        <taxon>Halobacteria</taxon>
        <taxon>Halobacteriales</taxon>
        <taxon>Haloferacaceae</taxon>
        <taxon>Halonotius</taxon>
    </lineage>
</organism>